<feature type="region of interest" description="Disordered" evidence="1">
    <location>
        <begin position="402"/>
        <end position="439"/>
    </location>
</feature>
<dbReference type="PANTHER" id="PTHR36453:SF1">
    <property type="entry name" value="RIGHT HANDED BETA HELIX DOMAIN-CONTAINING PROTEIN"/>
    <property type="match status" value="1"/>
</dbReference>
<dbReference type="SUPFAM" id="SSF51126">
    <property type="entry name" value="Pectin lyase-like"/>
    <property type="match status" value="1"/>
</dbReference>
<feature type="domain" description="Carbohydrate binding module xylan-binding" evidence="3">
    <location>
        <begin position="144"/>
        <end position="230"/>
    </location>
</feature>
<feature type="domain" description="Carbohydrate binding module xylan-binding" evidence="3">
    <location>
        <begin position="282"/>
        <end position="370"/>
    </location>
</feature>
<dbReference type="SMART" id="SM00710">
    <property type="entry name" value="PbH1"/>
    <property type="match status" value="10"/>
</dbReference>
<feature type="domain" description="Right handed beta helix" evidence="2">
    <location>
        <begin position="529"/>
        <end position="694"/>
    </location>
</feature>
<evidence type="ECO:0000256" key="1">
    <source>
        <dbReference type="SAM" id="MobiDB-lite"/>
    </source>
</evidence>
<dbReference type="Pfam" id="PF13229">
    <property type="entry name" value="Beta_helix"/>
    <property type="match status" value="1"/>
</dbReference>
<proteinExistence type="predicted"/>
<dbReference type="InterPro" id="IPR012334">
    <property type="entry name" value="Pectin_lyas_fold"/>
</dbReference>
<evidence type="ECO:0000259" key="2">
    <source>
        <dbReference type="Pfam" id="PF13229"/>
    </source>
</evidence>
<evidence type="ECO:0000259" key="3">
    <source>
        <dbReference type="Pfam" id="PF16841"/>
    </source>
</evidence>
<gene>
    <name evidence="4" type="ORF">J2851_001475</name>
</gene>
<keyword evidence="5" id="KW-1185">Reference proteome</keyword>
<dbReference type="NCBIfam" id="TIGR03804">
    <property type="entry name" value="para_beta_helix"/>
    <property type="match status" value="2"/>
</dbReference>
<dbReference type="InterPro" id="IPR031768">
    <property type="entry name" value="CBM60_xylan-bd"/>
</dbReference>
<evidence type="ECO:0000313" key="5">
    <source>
        <dbReference type="Proteomes" id="UP000781958"/>
    </source>
</evidence>
<feature type="compositionally biased region" description="Gly residues" evidence="1">
    <location>
        <begin position="407"/>
        <end position="434"/>
    </location>
</feature>
<dbReference type="InterPro" id="IPR006626">
    <property type="entry name" value="PbH1"/>
</dbReference>
<accession>A0ABS4SGN4</accession>
<dbReference type="Proteomes" id="UP000781958">
    <property type="component" value="Unassembled WGS sequence"/>
</dbReference>
<dbReference type="EMBL" id="JAGINP010000004">
    <property type="protein sequence ID" value="MBP2291726.1"/>
    <property type="molecule type" value="Genomic_DNA"/>
</dbReference>
<dbReference type="InterPro" id="IPR022441">
    <property type="entry name" value="Para_beta_helix_rpt-2"/>
</dbReference>
<dbReference type="InterPro" id="IPR011050">
    <property type="entry name" value="Pectin_lyase_fold/virulence"/>
</dbReference>
<dbReference type="RefSeq" id="WP_209765302.1">
    <property type="nucleotide sequence ID" value="NZ_JAGINP010000004.1"/>
</dbReference>
<evidence type="ECO:0000313" key="4">
    <source>
        <dbReference type="EMBL" id="MBP2291726.1"/>
    </source>
</evidence>
<dbReference type="Gene3D" id="2.160.20.10">
    <property type="entry name" value="Single-stranded right-handed beta-helix, Pectin lyase-like"/>
    <property type="match status" value="2"/>
</dbReference>
<comment type="caution">
    <text evidence="4">The sequence shown here is derived from an EMBL/GenBank/DDBJ whole genome shotgun (WGS) entry which is preliminary data.</text>
</comment>
<reference evidence="4 5" key="1">
    <citation type="submission" date="2021-03" db="EMBL/GenBank/DDBJ databases">
        <title>Genomic Encyclopedia of Type Strains, Phase III (KMG-III): the genomes of soil and plant-associated and newly described type strains.</title>
        <authorList>
            <person name="Whitman W."/>
        </authorList>
    </citation>
    <scope>NUCLEOTIDE SEQUENCE [LARGE SCALE GENOMIC DNA]</scope>
    <source>
        <strain evidence="4 5">IMMIB AFH-6</strain>
    </source>
</reference>
<dbReference type="Pfam" id="PF16841">
    <property type="entry name" value="CBM60"/>
    <property type="match status" value="3"/>
</dbReference>
<dbReference type="Gene3D" id="2.60.60.40">
    <property type="match status" value="3"/>
</dbReference>
<name>A0ABS4SGN4_9PROT</name>
<sequence>MATTTTGQNDAKIVVNAYGQSAGGIWPHFRLLIDGVDAGQATVSATSPSAYTFTAPVSAAQAHKLQIVYDNDGSAGGQDRNLFVRSVVVNGNTLSPNQGTYDKGAIDGRDIITGQEGLYWPGALNFATPASYYPASTASAAKSTITVNAQGLAAGGVNAHFNLLVDGKKVGEGTVGTTAKDYSFSVDATRGTAHKVQVQYDNDAVVNGQDRSLIVNKITINGTAHNPTDSLVTYDKGALDGVDVVKGQSGMWWNGTLQVAAPASEFPSTTTPTAPTTGNTSITVNAQGNAAGGVNAHFKLLVDGKAVGEGTVGTTAKDYTFKTDVAQGQAHKIQIQYDNDAVVNGQDRSLIVNKVTINGHAVSATDSNVTYDKGALDGQDVVKGQSGLWWNGTLQVAADKSWFPGTSSGGDTGGGTGGNTGGGTGGGGTGGGNTPTGPAIYVAANGKDSWSGKLAAPNADGTDGPKATLGAARDAMRADPNIDTTYVRGGDYHVKDVVWLDSQDSGVKFLAYGTEKPVIHGDGQASVLIGLGGAKNVTIDGLTLTDTRTDGHAVYANNASGLTFTDNTVKGGGYGITVEGSANSHVTGNTFISTGAESIYVKAGSNFTDVSDNLVQRPNAANIGDAGIWVNGSSDVKVTHNQVENTPAKAIAVGSVETTGSDATYRVSITDNKVINANLATSDGGGIYLINRQQDLTGSVVAHNEVTGTSVSGGGDQVSWGIYLDDWTSGARVEDNLVHGNIGGIFLHGGWNNTVTNNIVADNTGAQIGLQQSVAWGGYKGHAMTGNSITENIFDVAKGSAVHIYGPGNVGTFTGNIYSHIDTSKQLFDVWPQVLASGSTGKLSDWQAAGYDKTAVVLDPHFTDAAHGNYTLASDSAAYGHGFDHLPTDIIGLLTT</sequence>
<organism evidence="4 5">
    <name type="scientific">Azospirillum rugosum</name>
    <dbReference type="NCBI Taxonomy" id="416170"/>
    <lineage>
        <taxon>Bacteria</taxon>
        <taxon>Pseudomonadati</taxon>
        <taxon>Pseudomonadota</taxon>
        <taxon>Alphaproteobacteria</taxon>
        <taxon>Rhodospirillales</taxon>
        <taxon>Azospirillaceae</taxon>
        <taxon>Azospirillum</taxon>
    </lineage>
</organism>
<dbReference type="InterPro" id="IPR039448">
    <property type="entry name" value="Beta_helix"/>
</dbReference>
<feature type="domain" description="Carbohydrate binding module xylan-binding" evidence="3">
    <location>
        <begin position="13"/>
        <end position="98"/>
    </location>
</feature>
<protein>
    <submittedName>
        <fullName evidence="4">Parallel beta-helix repeat protein</fullName>
    </submittedName>
</protein>
<dbReference type="PANTHER" id="PTHR36453">
    <property type="entry name" value="SECRETED PROTEIN-RELATED"/>
    <property type="match status" value="1"/>
</dbReference>